<reference evidence="2 3" key="1">
    <citation type="journal article" date="2014" name="Genome Biol. Evol.">
        <title>The secreted proteins of Achlya hypogyna and Thraustotheca clavata identify the ancestral oomycete secretome and reveal gene acquisitions by horizontal gene transfer.</title>
        <authorList>
            <person name="Misner I."/>
            <person name="Blouin N."/>
            <person name="Leonard G."/>
            <person name="Richards T.A."/>
            <person name="Lane C.E."/>
        </authorList>
    </citation>
    <scope>NUCLEOTIDE SEQUENCE [LARGE SCALE GENOMIC DNA]</scope>
    <source>
        <strain evidence="2 3">ATCC 34112</strain>
    </source>
</reference>
<sequence>MPSRQKTVLVLSDEEAPAATFAATSEPIGEWKAPLFSLNDANNFAMALCCPAVTLAKILSVFGPVPYAKTLLYFFVYLIILMASIVALMQCPTLVFCITMAVLVALVPALTLFNIRYAMREHYKLPRSDCQDFCVALLCYPFVLAQMSIQVDVNTPGQCDFSDSSTLIAYSNA</sequence>
<accession>A0A1W0A5H8</accession>
<dbReference type="InterPro" id="IPR006461">
    <property type="entry name" value="PLAC_motif_containing"/>
</dbReference>
<comment type="caution">
    <text evidence="2">The sequence shown here is derived from an EMBL/GenBank/DDBJ whole genome shotgun (WGS) entry which is preliminary data.</text>
</comment>
<evidence type="ECO:0000313" key="2">
    <source>
        <dbReference type="EMBL" id="OQS05544.1"/>
    </source>
</evidence>
<feature type="transmembrane region" description="Helical" evidence="1">
    <location>
        <begin position="93"/>
        <end position="115"/>
    </location>
</feature>
<keyword evidence="1" id="KW-1133">Transmembrane helix</keyword>
<organism evidence="2 3">
    <name type="scientific">Thraustotheca clavata</name>
    <dbReference type="NCBI Taxonomy" id="74557"/>
    <lineage>
        <taxon>Eukaryota</taxon>
        <taxon>Sar</taxon>
        <taxon>Stramenopiles</taxon>
        <taxon>Oomycota</taxon>
        <taxon>Saprolegniomycetes</taxon>
        <taxon>Saprolegniales</taxon>
        <taxon>Achlyaceae</taxon>
        <taxon>Thraustotheca</taxon>
    </lineage>
</organism>
<keyword evidence="1" id="KW-0472">Membrane</keyword>
<name>A0A1W0A5H8_9STRA</name>
<proteinExistence type="predicted"/>
<keyword evidence="1" id="KW-0812">Transmembrane</keyword>
<dbReference type="AlphaFoldDB" id="A0A1W0A5H8"/>
<feature type="transmembrane region" description="Helical" evidence="1">
    <location>
        <begin position="70"/>
        <end position="87"/>
    </location>
</feature>
<dbReference type="PANTHER" id="PTHR15907">
    <property type="entry name" value="DUF614 FAMILY PROTEIN-RELATED"/>
    <property type="match status" value="1"/>
</dbReference>
<dbReference type="NCBIfam" id="TIGR01571">
    <property type="entry name" value="A_thal_Cys_rich"/>
    <property type="match status" value="1"/>
</dbReference>
<dbReference type="Proteomes" id="UP000243217">
    <property type="component" value="Unassembled WGS sequence"/>
</dbReference>
<gene>
    <name evidence="2" type="ORF">THRCLA_20589</name>
</gene>
<dbReference type="Pfam" id="PF04749">
    <property type="entry name" value="PLAC8"/>
    <property type="match status" value="1"/>
</dbReference>
<dbReference type="EMBL" id="JNBS01000447">
    <property type="protein sequence ID" value="OQS05544.1"/>
    <property type="molecule type" value="Genomic_DNA"/>
</dbReference>
<evidence type="ECO:0000313" key="3">
    <source>
        <dbReference type="Proteomes" id="UP000243217"/>
    </source>
</evidence>
<evidence type="ECO:0008006" key="4">
    <source>
        <dbReference type="Google" id="ProtNLM"/>
    </source>
</evidence>
<evidence type="ECO:0000256" key="1">
    <source>
        <dbReference type="SAM" id="Phobius"/>
    </source>
</evidence>
<feature type="transmembrane region" description="Helical" evidence="1">
    <location>
        <begin position="44"/>
        <end position="63"/>
    </location>
</feature>
<dbReference type="OrthoDB" id="67953at2759"/>
<keyword evidence="3" id="KW-1185">Reference proteome</keyword>
<protein>
    <recommendedName>
        <fullName evidence="4">Transmembrane protein</fullName>
    </recommendedName>
</protein>